<dbReference type="Pfam" id="PF00644">
    <property type="entry name" value="PARP"/>
    <property type="match status" value="1"/>
</dbReference>
<dbReference type="Gene3D" id="1.20.142.10">
    <property type="entry name" value="Poly(ADP-ribose) polymerase, regulatory domain"/>
    <property type="match status" value="1"/>
</dbReference>
<dbReference type="FunFam" id="3.90.228.10:FF:000002">
    <property type="entry name" value="Poly [ADP-ribose] polymerase"/>
    <property type="match status" value="1"/>
</dbReference>
<feature type="domain" description="PARP catalytic" evidence="18">
    <location>
        <begin position="475"/>
        <end position="709"/>
    </location>
</feature>
<evidence type="ECO:0000259" key="19">
    <source>
        <dbReference type="PROSITE" id="PS51060"/>
    </source>
</evidence>
<dbReference type="GO" id="GO:0003677">
    <property type="term" value="F:DNA binding"/>
    <property type="evidence" value="ECO:0007669"/>
    <property type="project" value="UniProtKB-KW"/>
</dbReference>
<dbReference type="InterPro" id="IPR050800">
    <property type="entry name" value="ARTD/PARP"/>
</dbReference>
<name>A0A6V8QV24_TRIAP</name>
<sequence>MARRKAAAAAPAAPATPPLEGRVLAISGKFDNSKHTHASLEQLVKSLGGSVTKSVTKTTTHVVCTEDDYNNNTAKVAAGKAKDLPLVSPEWIFESEKQNKTIDPQEHVWGADPSDPQANGKKRPLMVSKSDDDEEPQAKKTKTAKGAKGSKAANGKAKADSDPDSEAQAETKEESQVAEGQFIKKKNVAIPVDEHCPLNSSYQVHIDPDSGLIYDASLNQTNASHNNNKFYRIQASLVLVEPKSKSYKTWTRWGRVGETGQSALLGNGTVADALKNFEKKFKDKSGLAWDNRGDNPKPGKYAFVERSYNPDSDDEDDADDDADGKGVKKEEEDEIKIADCTLQPEVKSLMELIFNQQYFQATMTALNYDANKLPLGKLSKTTITRGFQQLKDLAALIDDRTIAQSKYGMTLENATEMLSNMYYSIIPHAFGRNRPPIIRQNVLLKKEIELLESLSDMKDAAEIMKVDRKATDNVHPLDKQFQSLGLNEMTPLDPTSAEFQYLSGYLNGTKGETHHHSYKVQDIFRIERQGEDIRFNEYAENSKIGANRRLLWHGSRATNFGGILSQGLRIAPPEAPVSGYMFGKGIYLADMASKSANYCCSYISGGQALLLLCEAKLGDPMQQLTNSRYDAGNTAKKGGMESTWGMGMTAPPKWMDAGVVHESLKGIQMPDITEKPCNTNVDGAYLQYNEFICYDVAQVKLRYLLRVQM</sequence>
<evidence type="ECO:0000256" key="4">
    <source>
        <dbReference type="ARBA" id="ARBA00022695"/>
    </source>
</evidence>
<feature type="domain" description="WGR" evidence="20">
    <location>
        <begin position="201"/>
        <end position="301"/>
    </location>
</feature>
<dbReference type="SMART" id="SM00773">
    <property type="entry name" value="WGR"/>
    <property type="match status" value="1"/>
</dbReference>
<feature type="compositionally biased region" description="Basic and acidic residues" evidence="16">
    <location>
        <begin position="97"/>
        <end position="106"/>
    </location>
</feature>
<dbReference type="EMBL" id="BLZH01000005">
    <property type="protein sequence ID" value="GFP55646.1"/>
    <property type="molecule type" value="Genomic_DNA"/>
</dbReference>
<feature type="compositionally biased region" description="Low complexity" evidence="16">
    <location>
        <begin position="146"/>
        <end position="156"/>
    </location>
</feature>
<dbReference type="PROSITE" id="PS51977">
    <property type="entry name" value="WGR"/>
    <property type="match status" value="1"/>
</dbReference>
<dbReference type="SUPFAM" id="SSF52113">
    <property type="entry name" value="BRCT domain"/>
    <property type="match status" value="1"/>
</dbReference>
<dbReference type="Gene3D" id="3.90.228.10">
    <property type="match status" value="1"/>
</dbReference>
<keyword evidence="5" id="KW-0479">Metal-binding</keyword>
<evidence type="ECO:0000256" key="6">
    <source>
        <dbReference type="ARBA" id="ARBA00022737"/>
    </source>
</evidence>
<comment type="catalytic activity">
    <reaction evidence="14">
        <text>NAD(+) + (ADP-D-ribosyl)n-acceptor = nicotinamide + (ADP-D-ribosyl)n+1-acceptor + H(+).</text>
        <dbReference type="EC" id="2.4.2.30"/>
    </reaction>
</comment>
<feature type="compositionally biased region" description="Basic and acidic residues" evidence="16">
    <location>
        <begin position="287"/>
        <end position="297"/>
    </location>
</feature>
<dbReference type="InterPro" id="IPR036616">
    <property type="entry name" value="Poly(ADP-ribose)pol_reg_dom_sf"/>
</dbReference>
<dbReference type="InterPro" id="IPR001357">
    <property type="entry name" value="BRCT_dom"/>
</dbReference>
<dbReference type="CDD" id="cd07997">
    <property type="entry name" value="WGR_PARP"/>
    <property type="match status" value="1"/>
</dbReference>
<dbReference type="GO" id="GO:0003950">
    <property type="term" value="F:NAD+ poly-ADP-ribosyltransferase activity"/>
    <property type="evidence" value="ECO:0007669"/>
    <property type="project" value="UniProtKB-UniRule"/>
</dbReference>
<feature type="region of interest" description="Disordered" evidence="16">
    <location>
        <begin position="97"/>
        <end position="178"/>
    </location>
</feature>
<dbReference type="EC" id="2.4.2.-" evidence="15"/>
<dbReference type="InterPro" id="IPR004102">
    <property type="entry name" value="Poly(ADP-ribose)pol_reg_dom"/>
</dbReference>
<evidence type="ECO:0000256" key="7">
    <source>
        <dbReference type="ARBA" id="ARBA00022765"/>
    </source>
</evidence>
<evidence type="ECO:0000259" key="18">
    <source>
        <dbReference type="PROSITE" id="PS51059"/>
    </source>
</evidence>
<feature type="domain" description="PARP alpha-helical" evidence="19">
    <location>
        <begin position="339"/>
        <end position="465"/>
    </location>
</feature>
<dbReference type="Pfam" id="PF05406">
    <property type="entry name" value="WGR"/>
    <property type="match status" value="1"/>
</dbReference>
<keyword evidence="3 15" id="KW-0808">Transferase</keyword>
<keyword evidence="9" id="KW-0862">Zinc</keyword>
<evidence type="ECO:0000313" key="21">
    <source>
        <dbReference type="EMBL" id="GFP55646.1"/>
    </source>
</evidence>
<evidence type="ECO:0000256" key="2">
    <source>
        <dbReference type="ARBA" id="ARBA00022676"/>
    </source>
</evidence>
<keyword evidence="6" id="KW-0677">Repeat</keyword>
<dbReference type="InterPro" id="IPR036420">
    <property type="entry name" value="BRCT_dom_sf"/>
</dbReference>
<evidence type="ECO:0000259" key="17">
    <source>
        <dbReference type="PROSITE" id="PS50172"/>
    </source>
</evidence>
<dbReference type="Gene3D" id="2.20.140.10">
    <property type="entry name" value="WGR domain"/>
    <property type="match status" value="1"/>
</dbReference>
<keyword evidence="2 15" id="KW-0328">Glycosyltransferase</keyword>
<dbReference type="GO" id="GO:0008270">
    <property type="term" value="F:zinc ion binding"/>
    <property type="evidence" value="ECO:0007669"/>
    <property type="project" value="UniProtKB-KW"/>
</dbReference>
<dbReference type="PROSITE" id="PS50172">
    <property type="entry name" value="BRCT"/>
    <property type="match status" value="1"/>
</dbReference>
<evidence type="ECO:0000256" key="1">
    <source>
        <dbReference type="ARBA" id="ARBA00004123"/>
    </source>
</evidence>
<comment type="caution">
    <text evidence="21">The sequence shown here is derived from an EMBL/GenBank/DDBJ whole genome shotgun (WGS) entry which is preliminary data.</text>
</comment>
<evidence type="ECO:0000256" key="14">
    <source>
        <dbReference type="ARBA" id="ARBA00033987"/>
    </source>
</evidence>
<dbReference type="Proteomes" id="UP000517252">
    <property type="component" value="Unassembled WGS sequence"/>
</dbReference>
<dbReference type="SMART" id="SM00292">
    <property type="entry name" value="BRCT"/>
    <property type="match status" value="1"/>
</dbReference>
<dbReference type="FunFam" id="1.20.142.10:FF:000002">
    <property type="entry name" value="Poly [ADP-ribose] polymerase"/>
    <property type="match status" value="1"/>
</dbReference>
<comment type="similarity">
    <text evidence="13">Belongs to the ARTD/PARP family.</text>
</comment>
<keyword evidence="10 15" id="KW-0520">NAD</keyword>
<dbReference type="InterPro" id="IPR036930">
    <property type="entry name" value="WGR_dom_sf"/>
</dbReference>
<dbReference type="PROSITE" id="PS51059">
    <property type="entry name" value="PARP_CATALYTIC"/>
    <property type="match status" value="1"/>
</dbReference>
<dbReference type="Gene3D" id="3.40.50.10190">
    <property type="entry name" value="BRCT domain"/>
    <property type="match status" value="1"/>
</dbReference>
<organism evidence="21 22">
    <name type="scientific">Trichoderma asperellum</name>
    <name type="common">Filamentous fungus</name>
    <dbReference type="NCBI Taxonomy" id="101201"/>
    <lineage>
        <taxon>Eukaryota</taxon>
        <taxon>Fungi</taxon>
        <taxon>Dikarya</taxon>
        <taxon>Ascomycota</taxon>
        <taxon>Pezizomycotina</taxon>
        <taxon>Sordariomycetes</taxon>
        <taxon>Hypocreomycetidae</taxon>
        <taxon>Hypocreales</taxon>
        <taxon>Hypocreaceae</taxon>
        <taxon>Trichoderma</taxon>
    </lineage>
</organism>
<dbReference type="GO" id="GO:0016779">
    <property type="term" value="F:nucleotidyltransferase activity"/>
    <property type="evidence" value="ECO:0007669"/>
    <property type="project" value="UniProtKB-KW"/>
</dbReference>
<evidence type="ECO:0000256" key="3">
    <source>
        <dbReference type="ARBA" id="ARBA00022679"/>
    </source>
</evidence>
<dbReference type="Pfam" id="PF00533">
    <property type="entry name" value="BRCT"/>
    <property type="match status" value="1"/>
</dbReference>
<dbReference type="PANTHER" id="PTHR10459">
    <property type="entry name" value="DNA LIGASE"/>
    <property type="match status" value="1"/>
</dbReference>
<feature type="compositionally biased region" description="Acidic residues" evidence="16">
    <location>
        <begin position="311"/>
        <end position="322"/>
    </location>
</feature>
<evidence type="ECO:0000256" key="8">
    <source>
        <dbReference type="ARBA" id="ARBA00022771"/>
    </source>
</evidence>
<reference evidence="21 22" key="1">
    <citation type="submission" date="2020-07" db="EMBL/GenBank/DDBJ databases">
        <title>Trichoderma asperellum IC-1 whole genome shotgun sequence.</title>
        <authorList>
            <person name="Kanamasa S."/>
            <person name="Takahashi H."/>
        </authorList>
    </citation>
    <scope>NUCLEOTIDE SEQUENCE [LARGE SCALE GENOMIC DNA]</scope>
    <source>
        <strain evidence="21 22">IC-1</strain>
    </source>
</reference>
<dbReference type="SUPFAM" id="SSF56399">
    <property type="entry name" value="ADP-ribosylation"/>
    <property type="match status" value="1"/>
</dbReference>
<proteinExistence type="inferred from homology"/>
<comment type="subcellular location">
    <subcellularLocation>
        <location evidence="1">Nucleus</location>
    </subcellularLocation>
</comment>
<keyword evidence="11" id="KW-0238">DNA-binding</keyword>
<dbReference type="GO" id="GO:1990404">
    <property type="term" value="F:NAD+-protein mono-ADP-ribosyltransferase activity"/>
    <property type="evidence" value="ECO:0007669"/>
    <property type="project" value="TreeGrafter"/>
</dbReference>
<dbReference type="SUPFAM" id="SSF47587">
    <property type="entry name" value="Domain of poly(ADP-ribose) polymerase"/>
    <property type="match status" value="1"/>
</dbReference>
<evidence type="ECO:0000256" key="12">
    <source>
        <dbReference type="ARBA" id="ARBA00023242"/>
    </source>
</evidence>
<evidence type="ECO:0000259" key="20">
    <source>
        <dbReference type="PROSITE" id="PS51977"/>
    </source>
</evidence>
<keyword evidence="4" id="KW-0548">Nucleotidyltransferase</keyword>
<dbReference type="PANTHER" id="PTHR10459:SF60">
    <property type="entry name" value="POLY [ADP-RIBOSE] POLYMERASE 2"/>
    <property type="match status" value="1"/>
</dbReference>
<feature type="domain" description="BRCT" evidence="17">
    <location>
        <begin position="14"/>
        <end position="109"/>
    </location>
</feature>
<dbReference type="CDD" id="cd01437">
    <property type="entry name" value="parp_like"/>
    <property type="match status" value="1"/>
</dbReference>
<feature type="region of interest" description="Disordered" evidence="16">
    <location>
        <begin position="287"/>
        <end position="330"/>
    </location>
</feature>
<dbReference type="InterPro" id="IPR008893">
    <property type="entry name" value="WGR_domain"/>
</dbReference>
<dbReference type="AlphaFoldDB" id="A0A6V8QV24"/>
<dbReference type="GO" id="GO:0006302">
    <property type="term" value="P:double-strand break repair"/>
    <property type="evidence" value="ECO:0007669"/>
    <property type="project" value="TreeGrafter"/>
</dbReference>
<dbReference type="OrthoDB" id="2017365at2759"/>
<evidence type="ECO:0000313" key="22">
    <source>
        <dbReference type="Proteomes" id="UP000517252"/>
    </source>
</evidence>
<evidence type="ECO:0000256" key="9">
    <source>
        <dbReference type="ARBA" id="ARBA00022833"/>
    </source>
</evidence>
<keyword evidence="12" id="KW-0539">Nucleus</keyword>
<dbReference type="InterPro" id="IPR012317">
    <property type="entry name" value="Poly(ADP-ribose)pol_cat_dom"/>
</dbReference>
<dbReference type="SUPFAM" id="SSF142921">
    <property type="entry name" value="WGR domain-like"/>
    <property type="match status" value="1"/>
</dbReference>
<evidence type="ECO:0000256" key="11">
    <source>
        <dbReference type="ARBA" id="ARBA00023125"/>
    </source>
</evidence>
<dbReference type="GO" id="GO:0070212">
    <property type="term" value="P:protein poly-ADP-ribosylation"/>
    <property type="evidence" value="ECO:0007669"/>
    <property type="project" value="TreeGrafter"/>
</dbReference>
<evidence type="ECO:0000256" key="16">
    <source>
        <dbReference type="SAM" id="MobiDB-lite"/>
    </source>
</evidence>
<evidence type="ECO:0000256" key="13">
    <source>
        <dbReference type="ARBA" id="ARBA00024347"/>
    </source>
</evidence>
<gene>
    <name evidence="21" type="ORF">TASIC1_0005050400</name>
</gene>
<evidence type="ECO:0000256" key="10">
    <source>
        <dbReference type="ARBA" id="ARBA00023027"/>
    </source>
</evidence>
<dbReference type="PROSITE" id="PS51060">
    <property type="entry name" value="PARP_ALPHA_HD"/>
    <property type="match status" value="1"/>
</dbReference>
<dbReference type="FunFam" id="2.20.140.10:FF:000001">
    <property type="entry name" value="Poly [ADP-ribose] polymerase"/>
    <property type="match status" value="1"/>
</dbReference>
<evidence type="ECO:0000256" key="15">
    <source>
        <dbReference type="RuleBase" id="RU362114"/>
    </source>
</evidence>
<keyword evidence="7" id="KW-0013">ADP-ribosylation</keyword>
<protein>
    <recommendedName>
        <fullName evidence="15">Poly [ADP-ribose] polymerase</fullName>
        <shortName evidence="15">PARP</shortName>
        <ecNumber evidence="15">2.4.2.-</ecNumber>
    </recommendedName>
</protein>
<accession>A0A6V8QV24</accession>
<evidence type="ECO:0000256" key="5">
    <source>
        <dbReference type="ARBA" id="ARBA00022723"/>
    </source>
</evidence>
<dbReference type="GO" id="GO:0005730">
    <property type="term" value="C:nucleolus"/>
    <property type="evidence" value="ECO:0007669"/>
    <property type="project" value="TreeGrafter"/>
</dbReference>
<dbReference type="Pfam" id="PF02877">
    <property type="entry name" value="PARP_reg"/>
    <property type="match status" value="1"/>
</dbReference>
<keyword evidence="8" id="KW-0863">Zinc-finger</keyword>